<comment type="caution">
    <text evidence="1">The sequence shown here is derived from an EMBL/GenBank/DDBJ whole genome shotgun (WGS) entry which is preliminary data.</text>
</comment>
<dbReference type="Proteomes" id="UP001234202">
    <property type="component" value="Unassembled WGS sequence"/>
</dbReference>
<organism evidence="1 2">
    <name type="scientific">Naganishia onofrii</name>
    <dbReference type="NCBI Taxonomy" id="1851511"/>
    <lineage>
        <taxon>Eukaryota</taxon>
        <taxon>Fungi</taxon>
        <taxon>Dikarya</taxon>
        <taxon>Basidiomycota</taxon>
        <taxon>Agaricomycotina</taxon>
        <taxon>Tremellomycetes</taxon>
        <taxon>Filobasidiales</taxon>
        <taxon>Filobasidiaceae</taxon>
        <taxon>Naganishia</taxon>
    </lineage>
</organism>
<evidence type="ECO:0000313" key="1">
    <source>
        <dbReference type="EMBL" id="KAJ9121057.1"/>
    </source>
</evidence>
<keyword evidence="2" id="KW-1185">Reference proteome</keyword>
<dbReference type="EMBL" id="JASBWV010000019">
    <property type="protein sequence ID" value="KAJ9121057.1"/>
    <property type="molecule type" value="Genomic_DNA"/>
</dbReference>
<proteinExistence type="predicted"/>
<evidence type="ECO:0000313" key="2">
    <source>
        <dbReference type="Proteomes" id="UP001234202"/>
    </source>
</evidence>
<name>A0ACC2XAU8_9TREE</name>
<accession>A0ACC2XAU8</accession>
<protein>
    <submittedName>
        <fullName evidence="1">Uncharacterized protein</fullName>
    </submittedName>
</protein>
<reference evidence="1" key="1">
    <citation type="submission" date="2023-04" db="EMBL/GenBank/DDBJ databases">
        <title>Draft Genome sequencing of Naganishia species isolated from polar environments using Oxford Nanopore Technology.</title>
        <authorList>
            <person name="Leo P."/>
            <person name="Venkateswaran K."/>
        </authorList>
    </citation>
    <scope>NUCLEOTIDE SEQUENCE</scope>
    <source>
        <strain evidence="1">DBVPG 5303</strain>
    </source>
</reference>
<sequence length="197" mass="20475">MFRSPVIRRAVASSPVSAPSSTTTTTITKPTLFTLSKHLRSPVSSANASPSSSAASLSTTTTLHTPSSEGHAYNEPTPPQLPPRRRPQFAAAGFGLGGSHNNHPPPPPAQSTSRSHGKMSAEKGKNGGGKSLNVPVAAVLQPGETMEDHVDGLQEEFNAASRTEQGSSANDAEACYVVRSRPSPISPPIRLPIPRAG</sequence>
<gene>
    <name evidence="1" type="ORF">QFC24_005038</name>
</gene>